<dbReference type="InterPro" id="IPR014795">
    <property type="entry name" value="TacA_1-like"/>
</dbReference>
<proteinExistence type="inferred from homology"/>
<keyword evidence="3" id="KW-0805">Transcription regulation</keyword>
<dbReference type="InterPro" id="IPR010985">
    <property type="entry name" value="Ribbon_hlx_hlx"/>
</dbReference>
<gene>
    <name evidence="8" type="ORF">KV113_20115</name>
</gene>
<feature type="region of interest" description="Disordered" evidence="7">
    <location>
        <begin position="1"/>
        <end position="42"/>
    </location>
</feature>
<evidence type="ECO:0000256" key="7">
    <source>
        <dbReference type="SAM" id="MobiDB-lite"/>
    </source>
</evidence>
<evidence type="ECO:0000256" key="1">
    <source>
        <dbReference type="ARBA" id="ARBA00022491"/>
    </source>
</evidence>
<dbReference type="PANTHER" id="PTHR35401">
    <property type="entry name" value="COPG FAMILY HELIX-TURN-HELIX PROTEIN-RELATED-RELATED"/>
    <property type="match status" value="1"/>
</dbReference>
<dbReference type="PANTHER" id="PTHR35401:SF1">
    <property type="entry name" value="CYTOPLASMIC PROTEIN"/>
    <property type="match status" value="1"/>
</dbReference>
<keyword evidence="4" id="KW-0238">DNA-binding</keyword>
<evidence type="ECO:0000256" key="5">
    <source>
        <dbReference type="ARBA" id="ARBA00023163"/>
    </source>
</evidence>
<evidence type="ECO:0000256" key="6">
    <source>
        <dbReference type="ARBA" id="ARBA00049988"/>
    </source>
</evidence>
<dbReference type="RefSeq" id="WP_224975880.1">
    <property type="nucleotide sequence ID" value="NZ_JAYJJU010000023.1"/>
</dbReference>
<dbReference type="Proteomes" id="UP001298593">
    <property type="component" value="Unassembled WGS sequence"/>
</dbReference>
<keyword evidence="5" id="KW-0804">Transcription</keyword>
<keyword evidence="9" id="KW-1185">Reference proteome</keyword>
<dbReference type="Gene3D" id="1.20.5.780">
    <property type="entry name" value="Single helix bin"/>
    <property type="match status" value="1"/>
</dbReference>
<evidence type="ECO:0000256" key="3">
    <source>
        <dbReference type="ARBA" id="ARBA00023015"/>
    </source>
</evidence>
<keyword evidence="1" id="KW-0678">Repressor</keyword>
<dbReference type="EMBL" id="JAYJJU010000023">
    <property type="protein sequence ID" value="MEB3033848.1"/>
    <property type="molecule type" value="Genomic_DNA"/>
</dbReference>
<comment type="caution">
    <text evidence="8">The sequence shown here is derived from an EMBL/GenBank/DDBJ whole genome shotgun (WGS) entry which is preliminary data.</text>
</comment>
<reference evidence="8 9" key="1">
    <citation type="submission" date="2023-12" db="EMBL/GenBank/DDBJ databases">
        <title>Description of new species of Mycobacterium terrae complex isolated from sewage at the Sao Paulo Zoological Park Foundation in Brazil.</title>
        <authorList>
            <person name="Romagnoli C.L."/>
            <person name="Conceicao E.C."/>
            <person name="Machado E."/>
            <person name="Barreto L.B.P.F."/>
            <person name="Sharma A."/>
            <person name="Silva N.M."/>
            <person name="Marques L.E."/>
            <person name="Juliana M.A."/>
            <person name="Lourenco M.C.S."/>
            <person name="Digiampietri L.A."/>
            <person name="Suffys P.N."/>
            <person name="Viana-Niero C."/>
        </authorList>
    </citation>
    <scope>NUCLEOTIDE SEQUENCE [LARGE SCALE GENOMIC DNA]</scope>
    <source>
        <strain evidence="8 9">MYC340</strain>
    </source>
</reference>
<dbReference type="SUPFAM" id="SSF47598">
    <property type="entry name" value="Ribbon-helix-helix"/>
    <property type="match status" value="1"/>
</dbReference>
<evidence type="ECO:0000313" key="8">
    <source>
        <dbReference type="EMBL" id="MEB3033848.1"/>
    </source>
</evidence>
<organism evidence="8 9">
    <name type="scientific">[Mycobacterium] nativiensis</name>
    <dbReference type="NCBI Taxonomy" id="2855503"/>
    <lineage>
        <taxon>Bacteria</taxon>
        <taxon>Bacillati</taxon>
        <taxon>Actinomycetota</taxon>
        <taxon>Actinomycetes</taxon>
        <taxon>Mycobacteriales</taxon>
        <taxon>Mycobacteriaceae</taxon>
        <taxon>Mycolicibacter</taxon>
    </lineage>
</organism>
<comment type="similarity">
    <text evidence="6">Belongs to the TacA antitoxin family.</text>
</comment>
<protein>
    <submittedName>
        <fullName evidence="8">DUF1778 domain-containing protein</fullName>
    </submittedName>
</protein>
<evidence type="ECO:0000256" key="2">
    <source>
        <dbReference type="ARBA" id="ARBA00022649"/>
    </source>
</evidence>
<evidence type="ECO:0000256" key="4">
    <source>
        <dbReference type="ARBA" id="ARBA00023125"/>
    </source>
</evidence>
<name>A0ABU5Y157_9MYCO</name>
<dbReference type="Pfam" id="PF08681">
    <property type="entry name" value="TacA1"/>
    <property type="match status" value="1"/>
</dbReference>
<sequence>MADQQGKTDSARGKRTRKAASHRTVLASADSRRPSGDRKTHRLTARLTPDQDAIIRYAAELTGTDITNFTITTLLARAAAILADRRMFILDDAAWAEFNAMLDAPVSPKPRLEKLFSEPTVFDTTHER</sequence>
<keyword evidence="2" id="KW-1277">Toxin-antitoxin system</keyword>
<evidence type="ECO:0000313" key="9">
    <source>
        <dbReference type="Proteomes" id="UP001298593"/>
    </source>
</evidence>
<accession>A0ABU5Y157</accession>